<feature type="domain" description="DUF1468" evidence="3">
    <location>
        <begin position="16"/>
        <end position="161"/>
    </location>
</feature>
<name>A0A344KZE1_9PSEU</name>
<evidence type="ECO:0000256" key="1">
    <source>
        <dbReference type="SAM" id="MobiDB-lite"/>
    </source>
</evidence>
<evidence type="ECO:0000256" key="2">
    <source>
        <dbReference type="SAM" id="Phobius"/>
    </source>
</evidence>
<gene>
    <name evidence="4" type="ORF">A4R43_00415</name>
</gene>
<sequence>MSAQARRPVLASRAVLTLVGLVFFLGSFAYDWTAEDGSIGAAALPRTAGLLLVLVGLALIAQELRSGAAMDDEVAGTPSDPDTEPPDPARTRRKLVTVFAAMVAAALLIPLTGLLPTLALLTLFLSAVVERQPFWRSAAVAAGVGAAGYLIFVALLRVPLPLGLFDPALWSAL</sequence>
<protein>
    <recommendedName>
        <fullName evidence="3">DUF1468 domain-containing protein</fullName>
    </recommendedName>
</protein>
<feature type="region of interest" description="Disordered" evidence="1">
    <location>
        <begin position="70"/>
        <end position="89"/>
    </location>
</feature>
<evidence type="ECO:0000259" key="3">
    <source>
        <dbReference type="Pfam" id="PF07331"/>
    </source>
</evidence>
<accession>A0A344KZE1</accession>
<evidence type="ECO:0000313" key="4">
    <source>
        <dbReference type="EMBL" id="AXB41165.1"/>
    </source>
</evidence>
<dbReference type="KEGG" id="aab:A4R43_00415"/>
<dbReference type="RefSeq" id="WP_113690452.1">
    <property type="nucleotide sequence ID" value="NZ_CP015163.1"/>
</dbReference>
<dbReference type="AlphaFoldDB" id="A0A344KZE1"/>
<keyword evidence="2" id="KW-1133">Transmembrane helix</keyword>
<dbReference type="InterPro" id="IPR009936">
    <property type="entry name" value="DUF1468"/>
</dbReference>
<reference evidence="4 5" key="1">
    <citation type="submission" date="2016-04" db="EMBL/GenBank/DDBJ databases">
        <title>Complete genome sequence and analysis of deep-sea sediment isolate, Amycolatopsis sp. WP1.</title>
        <authorList>
            <person name="Wang H."/>
            <person name="Chen S."/>
            <person name="Wu Q."/>
        </authorList>
    </citation>
    <scope>NUCLEOTIDE SEQUENCE [LARGE SCALE GENOMIC DNA]</scope>
    <source>
        <strain evidence="4 5">WP1</strain>
    </source>
</reference>
<keyword evidence="5" id="KW-1185">Reference proteome</keyword>
<evidence type="ECO:0000313" key="5">
    <source>
        <dbReference type="Proteomes" id="UP000250434"/>
    </source>
</evidence>
<proteinExistence type="predicted"/>
<keyword evidence="2" id="KW-0472">Membrane</keyword>
<feature type="transmembrane region" description="Helical" evidence="2">
    <location>
        <begin position="95"/>
        <end position="128"/>
    </location>
</feature>
<keyword evidence="2" id="KW-0812">Transmembrane</keyword>
<dbReference type="Proteomes" id="UP000250434">
    <property type="component" value="Chromosome"/>
</dbReference>
<organism evidence="4 5">
    <name type="scientific">Amycolatopsis albispora</name>
    <dbReference type="NCBI Taxonomy" id="1804986"/>
    <lineage>
        <taxon>Bacteria</taxon>
        <taxon>Bacillati</taxon>
        <taxon>Actinomycetota</taxon>
        <taxon>Actinomycetes</taxon>
        <taxon>Pseudonocardiales</taxon>
        <taxon>Pseudonocardiaceae</taxon>
        <taxon>Amycolatopsis</taxon>
    </lineage>
</organism>
<dbReference type="EMBL" id="CP015163">
    <property type="protein sequence ID" value="AXB41165.1"/>
    <property type="molecule type" value="Genomic_DNA"/>
</dbReference>
<dbReference type="Pfam" id="PF07331">
    <property type="entry name" value="TctB"/>
    <property type="match status" value="1"/>
</dbReference>
<feature type="transmembrane region" description="Helical" evidence="2">
    <location>
        <begin position="134"/>
        <end position="156"/>
    </location>
</feature>
<feature type="transmembrane region" description="Helical" evidence="2">
    <location>
        <begin position="39"/>
        <end position="60"/>
    </location>
</feature>